<dbReference type="InterPro" id="IPR036955">
    <property type="entry name" value="AP2/ERF_dom_sf"/>
</dbReference>
<evidence type="ECO:0000313" key="13">
    <source>
        <dbReference type="EMBL" id="OTG32573.1"/>
    </source>
</evidence>
<dbReference type="EMBL" id="CM007892">
    <property type="protein sequence ID" value="OTG32573.1"/>
    <property type="molecule type" value="Genomic_DNA"/>
</dbReference>
<feature type="compositionally biased region" description="Basic residues" evidence="10">
    <location>
        <begin position="286"/>
        <end position="296"/>
    </location>
</feature>
<dbReference type="GO" id="GO:0000976">
    <property type="term" value="F:transcription cis-regulatory region binding"/>
    <property type="evidence" value="ECO:0007669"/>
    <property type="project" value="UniProtKB-ARBA"/>
</dbReference>
<reference evidence="12 14" key="1">
    <citation type="journal article" date="2017" name="Nature">
        <title>The sunflower genome provides insights into oil metabolism, flowering and Asterid evolution.</title>
        <authorList>
            <person name="Badouin H."/>
            <person name="Gouzy J."/>
            <person name="Grassa C.J."/>
            <person name="Murat F."/>
            <person name="Staton S.E."/>
            <person name="Cottret L."/>
            <person name="Lelandais-Briere C."/>
            <person name="Owens G.L."/>
            <person name="Carrere S."/>
            <person name="Mayjonade B."/>
            <person name="Legrand L."/>
            <person name="Gill N."/>
            <person name="Kane N.C."/>
            <person name="Bowers J.E."/>
            <person name="Hubner S."/>
            <person name="Bellec A."/>
            <person name="Berard A."/>
            <person name="Berges H."/>
            <person name="Blanchet N."/>
            <person name="Boniface M.C."/>
            <person name="Brunel D."/>
            <person name="Catrice O."/>
            <person name="Chaidir N."/>
            <person name="Claudel C."/>
            <person name="Donnadieu C."/>
            <person name="Faraut T."/>
            <person name="Fievet G."/>
            <person name="Helmstetter N."/>
            <person name="King M."/>
            <person name="Knapp S.J."/>
            <person name="Lai Z."/>
            <person name="Le Paslier M.C."/>
            <person name="Lippi Y."/>
            <person name="Lorenzon L."/>
            <person name="Mandel J.R."/>
            <person name="Marage G."/>
            <person name="Marchand G."/>
            <person name="Marquand E."/>
            <person name="Bret-Mestries E."/>
            <person name="Morien E."/>
            <person name="Nambeesan S."/>
            <person name="Nguyen T."/>
            <person name="Pegot-Espagnet P."/>
            <person name="Pouilly N."/>
            <person name="Raftis F."/>
            <person name="Sallet E."/>
            <person name="Schiex T."/>
            <person name="Thomas J."/>
            <person name="Vandecasteele C."/>
            <person name="Vares D."/>
            <person name="Vear F."/>
            <person name="Vautrin S."/>
            <person name="Crespi M."/>
            <person name="Mangin B."/>
            <person name="Burke J.M."/>
            <person name="Salse J."/>
            <person name="Munos S."/>
            <person name="Vincourt P."/>
            <person name="Rieseberg L.H."/>
            <person name="Langlade N.B."/>
        </authorList>
    </citation>
    <scope>NUCLEOTIDE SEQUENCE [LARGE SCALE GENOMIC DNA]</scope>
    <source>
        <strain evidence="14">cv. SF193</strain>
        <tissue evidence="12">Leaves</tissue>
    </source>
</reference>
<comment type="similarity">
    <text evidence="9">Belongs to the AP2/ERF transcription factor family. ERF subfamily.</text>
</comment>
<dbReference type="Gramene" id="mRNA:HanXRQr2_Chr17g0818821">
    <property type="protein sequence ID" value="CDS:HanXRQr2_Chr17g0818821.1"/>
    <property type="gene ID" value="HanXRQr2_Chr17g0818821"/>
</dbReference>
<dbReference type="GO" id="GO:0003700">
    <property type="term" value="F:DNA-binding transcription factor activity"/>
    <property type="evidence" value="ECO:0007669"/>
    <property type="project" value="InterPro"/>
</dbReference>
<dbReference type="SUPFAM" id="SSF54171">
    <property type="entry name" value="DNA-binding domain"/>
    <property type="match status" value="1"/>
</dbReference>
<keyword evidence="7" id="KW-0804">Transcription</keyword>
<keyword evidence="5 13" id="KW-0238">DNA-binding</keyword>
<evidence type="ECO:0000256" key="8">
    <source>
        <dbReference type="ARBA" id="ARBA00023242"/>
    </source>
</evidence>
<dbReference type="Gene3D" id="3.30.730.10">
    <property type="entry name" value="AP2/ERF domain"/>
    <property type="match status" value="1"/>
</dbReference>
<evidence type="ECO:0000259" key="11">
    <source>
        <dbReference type="PROSITE" id="PS51032"/>
    </source>
</evidence>
<reference evidence="12" key="3">
    <citation type="submission" date="2020-06" db="EMBL/GenBank/DDBJ databases">
        <title>Helianthus annuus Genome sequencing and assembly Release 2.</title>
        <authorList>
            <person name="Gouzy J."/>
            <person name="Langlade N."/>
            <person name="Munos S."/>
        </authorList>
    </citation>
    <scope>NUCLEOTIDE SEQUENCE</scope>
    <source>
        <tissue evidence="12">Leaves</tissue>
    </source>
</reference>
<feature type="compositionally biased region" description="Low complexity" evidence="10">
    <location>
        <begin position="272"/>
        <end position="284"/>
    </location>
</feature>
<evidence type="ECO:0000256" key="4">
    <source>
        <dbReference type="ARBA" id="ARBA00023015"/>
    </source>
</evidence>
<dbReference type="SMART" id="SM00380">
    <property type="entry name" value="AP2"/>
    <property type="match status" value="1"/>
</dbReference>
<dbReference type="AlphaFoldDB" id="A0A251VBH6"/>
<protein>
    <submittedName>
        <fullName evidence="13">Putative DNA-binding domain-containing protein</fullName>
    </submittedName>
    <submittedName>
        <fullName evidence="12">Transcription factor AP2-EREBP family</fullName>
    </submittedName>
</protein>
<organism evidence="13 14">
    <name type="scientific">Helianthus annuus</name>
    <name type="common">Common sunflower</name>
    <dbReference type="NCBI Taxonomy" id="4232"/>
    <lineage>
        <taxon>Eukaryota</taxon>
        <taxon>Viridiplantae</taxon>
        <taxon>Streptophyta</taxon>
        <taxon>Embryophyta</taxon>
        <taxon>Tracheophyta</taxon>
        <taxon>Spermatophyta</taxon>
        <taxon>Magnoliopsida</taxon>
        <taxon>eudicotyledons</taxon>
        <taxon>Gunneridae</taxon>
        <taxon>Pentapetalae</taxon>
        <taxon>asterids</taxon>
        <taxon>campanulids</taxon>
        <taxon>Asterales</taxon>
        <taxon>Asteraceae</taxon>
        <taxon>Asteroideae</taxon>
        <taxon>Heliantheae alliance</taxon>
        <taxon>Heliantheae</taxon>
        <taxon>Helianthus</taxon>
    </lineage>
</organism>
<evidence type="ECO:0000256" key="7">
    <source>
        <dbReference type="ARBA" id="ARBA00023163"/>
    </source>
</evidence>
<dbReference type="CDD" id="cd00018">
    <property type="entry name" value="AP2"/>
    <property type="match status" value="1"/>
</dbReference>
<proteinExistence type="inferred from homology"/>
<evidence type="ECO:0000256" key="3">
    <source>
        <dbReference type="ARBA" id="ARBA00022821"/>
    </source>
</evidence>
<keyword evidence="4" id="KW-0805">Transcription regulation</keyword>
<name>A0A251VBH6_HELAN</name>
<dbReference type="PRINTS" id="PR00367">
    <property type="entry name" value="ETHRSPELEMNT"/>
</dbReference>
<feature type="domain" description="AP2/ERF" evidence="11">
    <location>
        <begin position="190"/>
        <end position="248"/>
    </location>
</feature>
<gene>
    <name evidence="13" type="ORF">HannXRQ_Chr03g0088151</name>
    <name evidence="12" type="ORF">HanXRQr2_Chr17g0818821</name>
</gene>
<accession>A0A251VBH6</accession>
<sequence>MLTQVNDYLSNLEFILLDDHFETFPDYSQNLTSFSNFSFNDWSFHNDSFESSLNMEDISNFFTELSSSSSTEVYSPDSSLFDSYMLNNQTEPSLSLDDPDTCFLAENIHELLQVTNSSHNQYDTPKILQDTSREVTENPTVFTETQPQFCPTTVTDDISTKEATRMPVKLDFSTGSIIRFGDETPQPKRRYRGVRRRPWGKFTAEMRNPDKKGLRLWLGTYKTPEEAAMAYDRAAFKHRGAQALLNFPHLIGSHDEYLKKPSNEKRHIGKVQSSTSSSSSHQSSKICKRKRSKNTM</sequence>
<evidence type="ECO:0000313" key="12">
    <source>
        <dbReference type="EMBL" id="KAF5756779.1"/>
    </source>
</evidence>
<dbReference type="InterPro" id="IPR001471">
    <property type="entry name" value="AP2/ERF_dom"/>
</dbReference>
<evidence type="ECO:0000256" key="9">
    <source>
        <dbReference type="ARBA" id="ARBA00024343"/>
    </source>
</evidence>
<comment type="subcellular location">
    <subcellularLocation>
        <location evidence="1">Nucleus</location>
    </subcellularLocation>
</comment>
<evidence type="ECO:0000256" key="5">
    <source>
        <dbReference type="ARBA" id="ARBA00023125"/>
    </source>
</evidence>
<dbReference type="FunFam" id="3.30.730.10:FF:000001">
    <property type="entry name" value="Ethylene-responsive transcription factor 2"/>
    <property type="match status" value="1"/>
</dbReference>
<evidence type="ECO:0000256" key="1">
    <source>
        <dbReference type="ARBA" id="ARBA00004123"/>
    </source>
</evidence>
<evidence type="ECO:0000256" key="2">
    <source>
        <dbReference type="ARBA" id="ARBA00022745"/>
    </source>
</evidence>
<keyword evidence="14" id="KW-1185">Reference proteome</keyword>
<keyword evidence="2" id="KW-0936">Ethylene signaling pathway</keyword>
<dbReference type="InParanoid" id="A0A251VBH6"/>
<dbReference type="EMBL" id="MNCJ02000332">
    <property type="protein sequence ID" value="KAF5756779.1"/>
    <property type="molecule type" value="Genomic_DNA"/>
</dbReference>
<dbReference type="PROSITE" id="PS51032">
    <property type="entry name" value="AP2_ERF"/>
    <property type="match status" value="1"/>
</dbReference>
<dbReference type="PANTHER" id="PTHR31657:SF87">
    <property type="entry name" value="ETHYLENE-RESPONSIVE TRANSCRIPTION FACTOR RAP2-13"/>
    <property type="match status" value="1"/>
</dbReference>
<keyword evidence="6" id="KW-0010">Activator</keyword>
<dbReference type="Pfam" id="PF00847">
    <property type="entry name" value="AP2"/>
    <property type="match status" value="1"/>
</dbReference>
<dbReference type="InterPro" id="IPR016177">
    <property type="entry name" value="DNA-bd_dom_sf"/>
</dbReference>
<keyword evidence="3" id="KW-0611">Plant defense</keyword>
<dbReference type="InterPro" id="IPR051758">
    <property type="entry name" value="ERF/AP2-like"/>
</dbReference>
<dbReference type="Proteomes" id="UP000215914">
    <property type="component" value="Chromosome 3"/>
</dbReference>
<reference evidence="13" key="2">
    <citation type="submission" date="2017-02" db="EMBL/GenBank/DDBJ databases">
        <title>Sunflower complete genome.</title>
        <authorList>
            <person name="Langlade N."/>
            <person name="Munos S."/>
        </authorList>
    </citation>
    <scope>NUCLEOTIDE SEQUENCE [LARGE SCALE GENOMIC DNA]</scope>
    <source>
        <tissue evidence="13">Leaves</tissue>
    </source>
</reference>
<evidence type="ECO:0000256" key="6">
    <source>
        <dbReference type="ARBA" id="ARBA00023159"/>
    </source>
</evidence>
<evidence type="ECO:0000256" key="10">
    <source>
        <dbReference type="SAM" id="MobiDB-lite"/>
    </source>
</evidence>
<dbReference type="PANTHER" id="PTHR31657">
    <property type="entry name" value="ETHYLENE-RESPONSIVE TRANSCRIPTION FACTOR ERF061"/>
    <property type="match status" value="1"/>
</dbReference>
<evidence type="ECO:0000313" key="14">
    <source>
        <dbReference type="Proteomes" id="UP000215914"/>
    </source>
</evidence>
<dbReference type="GO" id="GO:0005634">
    <property type="term" value="C:nucleus"/>
    <property type="evidence" value="ECO:0007669"/>
    <property type="project" value="UniProtKB-SubCell"/>
</dbReference>
<keyword evidence="8" id="KW-0539">Nucleus</keyword>
<feature type="region of interest" description="Disordered" evidence="10">
    <location>
        <begin position="264"/>
        <end position="296"/>
    </location>
</feature>
<dbReference type="GO" id="GO:0009873">
    <property type="term" value="P:ethylene-activated signaling pathway"/>
    <property type="evidence" value="ECO:0007669"/>
    <property type="project" value="UniProtKB-KW"/>
</dbReference>
<dbReference type="GO" id="GO:0006952">
    <property type="term" value="P:defense response"/>
    <property type="evidence" value="ECO:0007669"/>
    <property type="project" value="UniProtKB-KW"/>
</dbReference>